<dbReference type="AlphaFoldDB" id="A0A4Y2LM79"/>
<keyword evidence="6 13" id="KW-1133">Transmembrane helix</keyword>
<evidence type="ECO:0000256" key="5">
    <source>
        <dbReference type="ARBA" id="ARBA00022692"/>
    </source>
</evidence>
<dbReference type="Pfam" id="PF00858">
    <property type="entry name" value="ASC"/>
    <property type="match status" value="1"/>
</dbReference>
<evidence type="ECO:0000256" key="9">
    <source>
        <dbReference type="ARBA" id="ARBA00023136"/>
    </source>
</evidence>
<organism evidence="14 15">
    <name type="scientific">Araneus ventricosus</name>
    <name type="common">Orbweaver spider</name>
    <name type="synonym">Epeira ventricosa</name>
    <dbReference type="NCBI Taxonomy" id="182803"/>
    <lineage>
        <taxon>Eukaryota</taxon>
        <taxon>Metazoa</taxon>
        <taxon>Ecdysozoa</taxon>
        <taxon>Arthropoda</taxon>
        <taxon>Chelicerata</taxon>
        <taxon>Arachnida</taxon>
        <taxon>Araneae</taxon>
        <taxon>Araneomorphae</taxon>
        <taxon>Entelegynae</taxon>
        <taxon>Araneoidea</taxon>
        <taxon>Araneidae</taxon>
        <taxon>Araneus</taxon>
    </lineage>
</organism>
<evidence type="ECO:0000256" key="2">
    <source>
        <dbReference type="ARBA" id="ARBA00007193"/>
    </source>
</evidence>
<keyword evidence="15" id="KW-1185">Reference proteome</keyword>
<comment type="subcellular location">
    <subcellularLocation>
        <location evidence="1">Membrane</location>
        <topology evidence="1">Multi-pass membrane protein</topology>
    </subcellularLocation>
</comment>
<dbReference type="Gene3D" id="1.10.287.820">
    <property type="entry name" value="Acid-sensing ion channel domain"/>
    <property type="match status" value="1"/>
</dbReference>
<name>A0A4Y2LM79_ARAVE</name>
<comment type="caution">
    <text evidence="14">The sequence shown here is derived from an EMBL/GenBank/DDBJ whole genome shotgun (WGS) entry which is preliminary data.</text>
</comment>
<evidence type="ECO:0000256" key="13">
    <source>
        <dbReference type="SAM" id="Phobius"/>
    </source>
</evidence>
<accession>A0A4Y2LM79</accession>
<evidence type="ECO:0000313" key="14">
    <source>
        <dbReference type="EMBL" id="GBN15828.1"/>
    </source>
</evidence>
<sequence length="454" mass="52474">MDFSRILRNSSIYAVSQIGKAKSLFNKVMWMIVLAIAFLGCSYQIYLYMKLYLEYPIVVNLQMDQRNNVHFPAVTICNLNRMKSAWEEGLVTSVCQKKHCKTDLNSAIRLSLPETRNMKTKAQKEFLEKYIHLSQEYRKIFGYQLDEVVINCSFNFKPCKFEHNLNMRYGNCFTFNRLNDNFKDVAMVKSSGPIKALEMILNIDPDQYVPISHTVGMRIVIHDPSDEPNPEYNGFNIIPGYETQISLKQTEIRRLPAPYKEKCFVYGGEEKPLVKSRALCIQACIQEYNFARCGCIEPTFWTTAKYKYCDTKNSSEADCLKILINDLAMQGTNCQCPPPCLSKHYNEQITRALWPSKAYFLEASRGKNHKKGLKIYRKSHAKIRIFFSTLARTVYEQKAMHPQPELLGCLGGEFALWLGISFFVLCELIEVLLLLIRHLIFDLTESFNLLIASM</sequence>
<dbReference type="PANTHER" id="PTHR11690:SF248">
    <property type="entry name" value="PICKPOCKET 17, ISOFORM A"/>
    <property type="match status" value="1"/>
</dbReference>
<protein>
    <submittedName>
        <fullName evidence="14">Degenerin mec-10</fullName>
    </submittedName>
</protein>
<evidence type="ECO:0000256" key="6">
    <source>
        <dbReference type="ARBA" id="ARBA00022989"/>
    </source>
</evidence>
<evidence type="ECO:0000256" key="11">
    <source>
        <dbReference type="ARBA" id="ARBA00023303"/>
    </source>
</evidence>
<gene>
    <name evidence="14" type="primary">mec-10_3</name>
    <name evidence="14" type="ORF">AVEN_209133_1</name>
</gene>
<evidence type="ECO:0000256" key="8">
    <source>
        <dbReference type="ARBA" id="ARBA00023065"/>
    </source>
</evidence>
<dbReference type="PANTHER" id="PTHR11690">
    <property type="entry name" value="AMILORIDE-SENSITIVE SODIUM CHANNEL-RELATED"/>
    <property type="match status" value="1"/>
</dbReference>
<keyword evidence="4 12" id="KW-0894">Sodium channel</keyword>
<evidence type="ECO:0000256" key="1">
    <source>
        <dbReference type="ARBA" id="ARBA00004141"/>
    </source>
</evidence>
<evidence type="ECO:0000256" key="7">
    <source>
        <dbReference type="ARBA" id="ARBA00023053"/>
    </source>
</evidence>
<feature type="transmembrane region" description="Helical" evidence="13">
    <location>
        <begin position="414"/>
        <end position="436"/>
    </location>
</feature>
<keyword evidence="7" id="KW-0915">Sodium</keyword>
<dbReference type="GO" id="GO:0015280">
    <property type="term" value="F:ligand-gated sodium channel activity"/>
    <property type="evidence" value="ECO:0007669"/>
    <property type="project" value="TreeGrafter"/>
</dbReference>
<dbReference type="GO" id="GO:0005886">
    <property type="term" value="C:plasma membrane"/>
    <property type="evidence" value="ECO:0007669"/>
    <property type="project" value="TreeGrafter"/>
</dbReference>
<dbReference type="Gene3D" id="2.60.470.10">
    <property type="entry name" value="Acid-sensing ion channels like domains"/>
    <property type="match status" value="1"/>
</dbReference>
<keyword evidence="9 13" id="KW-0472">Membrane</keyword>
<dbReference type="PRINTS" id="PR01078">
    <property type="entry name" value="AMINACHANNEL"/>
</dbReference>
<evidence type="ECO:0000313" key="15">
    <source>
        <dbReference type="Proteomes" id="UP000499080"/>
    </source>
</evidence>
<evidence type="ECO:0000256" key="4">
    <source>
        <dbReference type="ARBA" id="ARBA00022461"/>
    </source>
</evidence>
<dbReference type="Proteomes" id="UP000499080">
    <property type="component" value="Unassembled WGS sequence"/>
</dbReference>
<keyword evidence="8 12" id="KW-0406">Ion transport</keyword>
<keyword evidence="10 12" id="KW-0739">Sodium transport</keyword>
<comment type="similarity">
    <text evidence="2 12">Belongs to the amiloride-sensitive sodium channel (TC 1.A.6) family.</text>
</comment>
<evidence type="ECO:0000256" key="10">
    <source>
        <dbReference type="ARBA" id="ARBA00023201"/>
    </source>
</evidence>
<evidence type="ECO:0000256" key="12">
    <source>
        <dbReference type="RuleBase" id="RU000679"/>
    </source>
</evidence>
<dbReference type="InterPro" id="IPR001873">
    <property type="entry name" value="ENaC"/>
</dbReference>
<feature type="transmembrane region" description="Helical" evidence="13">
    <location>
        <begin position="28"/>
        <end position="49"/>
    </location>
</feature>
<keyword evidence="5 12" id="KW-0812">Transmembrane</keyword>
<evidence type="ECO:0000256" key="3">
    <source>
        <dbReference type="ARBA" id="ARBA00022448"/>
    </source>
</evidence>
<reference evidence="14 15" key="1">
    <citation type="journal article" date="2019" name="Sci. Rep.">
        <title>Orb-weaving spider Araneus ventricosus genome elucidates the spidroin gene catalogue.</title>
        <authorList>
            <person name="Kono N."/>
            <person name="Nakamura H."/>
            <person name="Ohtoshi R."/>
            <person name="Moran D.A.P."/>
            <person name="Shinohara A."/>
            <person name="Yoshida Y."/>
            <person name="Fujiwara M."/>
            <person name="Mori M."/>
            <person name="Tomita M."/>
            <person name="Arakawa K."/>
        </authorList>
    </citation>
    <scope>NUCLEOTIDE SEQUENCE [LARGE SCALE GENOMIC DNA]</scope>
</reference>
<dbReference type="OrthoDB" id="6432711at2759"/>
<dbReference type="EMBL" id="BGPR01006069">
    <property type="protein sequence ID" value="GBN15828.1"/>
    <property type="molecule type" value="Genomic_DNA"/>
</dbReference>
<keyword evidence="3 12" id="KW-0813">Transport</keyword>
<proteinExistence type="inferred from homology"/>
<keyword evidence="11 12" id="KW-0407">Ion channel</keyword>